<gene>
    <name evidence="12" type="ORF">CWB99_09885</name>
</gene>
<dbReference type="GO" id="GO:0006777">
    <property type="term" value="P:Mo-molybdopterin cofactor biosynthetic process"/>
    <property type="evidence" value="ECO:0007669"/>
    <property type="project" value="UniProtKB-KW"/>
</dbReference>
<keyword evidence="10" id="KW-0456">Lyase</keyword>
<evidence type="ECO:0000256" key="6">
    <source>
        <dbReference type="ARBA" id="ARBA00023004"/>
    </source>
</evidence>
<keyword evidence="4" id="KW-0479">Metal-binding</keyword>
<proteinExistence type="predicted"/>
<dbReference type="Pfam" id="PF04055">
    <property type="entry name" value="Radical_SAM"/>
    <property type="match status" value="1"/>
</dbReference>
<evidence type="ECO:0000256" key="3">
    <source>
        <dbReference type="ARBA" id="ARBA00022691"/>
    </source>
</evidence>
<dbReference type="CDD" id="cd01335">
    <property type="entry name" value="Radical_SAM"/>
    <property type="match status" value="1"/>
</dbReference>
<dbReference type="AlphaFoldDB" id="A0A5S3WMM5"/>
<evidence type="ECO:0000313" key="12">
    <source>
        <dbReference type="EMBL" id="TMP29072.1"/>
    </source>
</evidence>
<evidence type="ECO:0000259" key="11">
    <source>
        <dbReference type="PROSITE" id="PS51918"/>
    </source>
</evidence>
<keyword evidence="7" id="KW-0411">Iron-sulfur</keyword>
<dbReference type="RefSeq" id="WP_138551319.1">
    <property type="nucleotide sequence ID" value="NZ_PNCH01000020.1"/>
</dbReference>
<dbReference type="SFLD" id="SFLDG01386">
    <property type="entry name" value="main_SPASM_domain-containing"/>
    <property type="match status" value="1"/>
</dbReference>
<dbReference type="NCBIfam" id="TIGR02666">
    <property type="entry name" value="moaA"/>
    <property type="match status" value="1"/>
</dbReference>
<evidence type="ECO:0000313" key="13">
    <source>
        <dbReference type="Proteomes" id="UP000310249"/>
    </source>
</evidence>
<dbReference type="Gene3D" id="3.20.20.70">
    <property type="entry name" value="Aldolase class I"/>
    <property type="match status" value="1"/>
</dbReference>
<dbReference type="GO" id="GO:0061798">
    <property type="term" value="F:GTP 3',8'-cyclase activity"/>
    <property type="evidence" value="ECO:0007669"/>
    <property type="project" value="TreeGrafter"/>
</dbReference>
<keyword evidence="8" id="KW-0342">GTP-binding</keyword>
<dbReference type="InterPro" id="IPR007197">
    <property type="entry name" value="rSAM"/>
</dbReference>
<dbReference type="Pfam" id="PF06463">
    <property type="entry name" value="Mob_synth_C"/>
    <property type="match status" value="1"/>
</dbReference>
<keyword evidence="5" id="KW-0547">Nucleotide-binding</keyword>
<dbReference type="GO" id="GO:0061799">
    <property type="term" value="F:cyclic pyranopterin monophosphate synthase activity"/>
    <property type="evidence" value="ECO:0007669"/>
    <property type="project" value="TreeGrafter"/>
</dbReference>
<reference evidence="13" key="2">
    <citation type="submission" date="2019-06" db="EMBL/GenBank/DDBJ databases">
        <title>Co-occurence of chitin degradation, pigmentation and bioactivity in marine Pseudoalteromonas.</title>
        <authorList>
            <person name="Sonnenschein E.C."/>
            <person name="Bech P.K."/>
        </authorList>
    </citation>
    <scope>NUCLEOTIDE SEQUENCE [LARGE SCALE GENOMIC DNA]</scope>
    <source>
        <strain evidence="13">S2676</strain>
    </source>
</reference>
<evidence type="ECO:0000256" key="4">
    <source>
        <dbReference type="ARBA" id="ARBA00022723"/>
    </source>
</evidence>
<dbReference type="GO" id="GO:0046872">
    <property type="term" value="F:metal ion binding"/>
    <property type="evidence" value="ECO:0007669"/>
    <property type="project" value="UniProtKB-KW"/>
</dbReference>
<keyword evidence="6" id="KW-0408">Iron</keyword>
<dbReference type="SFLD" id="SFLDS00029">
    <property type="entry name" value="Radical_SAM"/>
    <property type="match status" value="1"/>
</dbReference>
<dbReference type="InterPro" id="IPR013785">
    <property type="entry name" value="Aldolase_TIM"/>
</dbReference>
<reference evidence="12 13" key="1">
    <citation type="submission" date="2018-01" db="EMBL/GenBank/DDBJ databases">
        <authorList>
            <person name="Paulsen S."/>
            <person name="Gram L.K."/>
        </authorList>
    </citation>
    <scope>NUCLEOTIDE SEQUENCE [LARGE SCALE GENOMIC DNA]</scope>
    <source>
        <strain evidence="12 13">S2676</strain>
    </source>
</reference>
<dbReference type="PANTHER" id="PTHR22960">
    <property type="entry name" value="MOLYBDOPTERIN COFACTOR SYNTHESIS PROTEIN A"/>
    <property type="match status" value="1"/>
</dbReference>
<evidence type="ECO:0000256" key="9">
    <source>
        <dbReference type="ARBA" id="ARBA00023150"/>
    </source>
</evidence>
<dbReference type="InterPro" id="IPR013483">
    <property type="entry name" value="MoaA"/>
</dbReference>
<dbReference type="InterPro" id="IPR006638">
    <property type="entry name" value="Elp3/MiaA/NifB-like_rSAM"/>
</dbReference>
<feature type="domain" description="Radical SAM core" evidence="11">
    <location>
        <begin position="5"/>
        <end position="229"/>
    </location>
</feature>
<evidence type="ECO:0000256" key="7">
    <source>
        <dbReference type="ARBA" id="ARBA00023014"/>
    </source>
</evidence>
<keyword evidence="2" id="KW-0004">4Fe-4S</keyword>
<sequence>MLQDSFNRKFNYLRLSVTEVCNFKCNYCLPDGYKCETRPTTLALAQTHTLLRAFAMVGTKKVRLTGGEPTLRKELPDIVALCNDTPGIESVALTSNGYRLAQKLPRLVDAGLTALNLSADSLSPYTFSQITGNNSLDEVLRCIDLAFELGLKKVKLNAVLLKQYNGTQLTQFLNFIKDKPVTFRFIELMRTLDNAAYFNAQHVSGQSIRTTLEKSGWQMQPKGPDAGPAVEFCHPDYAGQVGLIMPYSKDFCASCNRLRVSADGKLHLCLFGDANDDLTPWLDDGDVTGLATYLSNRVLTKWQGHQLHLGKSGLTRHLAMLGG</sequence>
<dbReference type="SFLD" id="SFLDG01067">
    <property type="entry name" value="SPASM/twitch_domain_containing"/>
    <property type="match status" value="1"/>
</dbReference>
<evidence type="ECO:0000256" key="2">
    <source>
        <dbReference type="ARBA" id="ARBA00022485"/>
    </source>
</evidence>
<dbReference type="InterPro" id="IPR050105">
    <property type="entry name" value="MoCo_biosynth_MoaA/MoaC"/>
</dbReference>
<dbReference type="SUPFAM" id="SSF102114">
    <property type="entry name" value="Radical SAM enzymes"/>
    <property type="match status" value="1"/>
</dbReference>
<dbReference type="EMBL" id="PNCI01000019">
    <property type="protein sequence ID" value="TMP29072.1"/>
    <property type="molecule type" value="Genomic_DNA"/>
</dbReference>
<evidence type="ECO:0000256" key="8">
    <source>
        <dbReference type="ARBA" id="ARBA00023134"/>
    </source>
</evidence>
<dbReference type="GO" id="GO:0005525">
    <property type="term" value="F:GTP binding"/>
    <property type="evidence" value="ECO:0007669"/>
    <property type="project" value="UniProtKB-KW"/>
</dbReference>
<dbReference type="SFLD" id="SFLDG01383">
    <property type="entry name" value="cyclic_pyranopterin_phosphate"/>
    <property type="match status" value="1"/>
</dbReference>
<dbReference type="CDD" id="cd21117">
    <property type="entry name" value="Twitch_MoaA"/>
    <property type="match status" value="1"/>
</dbReference>
<name>A0A5S3WMM5_9GAMM</name>
<protein>
    <submittedName>
        <fullName evidence="12">GTP 3',8-cyclase MoaA</fullName>
    </submittedName>
</protein>
<evidence type="ECO:0000256" key="1">
    <source>
        <dbReference type="ARBA" id="ARBA00001966"/>
    </source>
</evidence>
<dbReference type="PANTHER" id="PTHR22960:SF28">
    <property type="entry name" value="GTP 3',8-CYCLASE"/>
    <property type="match status" value="1"/>
</dbReference>
<keyword evidence="9" id="KW-0501">Molybdenum cofactor biosynthesis</keyword>
<dbReference type="PROSITE" id="PS51918">
    <property type="entry name" value="RADICAL_SAM"/>
    <property type="match status" value="1"/>
</dbReference>
<accession>A0A5S3WMM5</accession>
<comment type="caution">
    <text evidence="12">The sequence shown here is derived from an EMBL/GenBank/DDBJ whole genome shotgun (WGS) entry which is preliminary data.</text>
</comment>
<dbReference type="Proteomes" id="UP000310249">
    <property type="component" value="Unassembled WGS sequence"/>
</dbReference>
<comment type="cofactor">
    <cofactor evidence="1">
        <name>[4Fe-4S] cluster</name>
        <dbReference type="ChEBI" id="CHEBI:49883"/>
    </cofactor>
</comment>
<organism evidence="12 13">
    <name type="scientific">Pseudoalteromonas rubra</name>
    <dbReference type="NCBI Taxonomy" id="43658"/>
    <lineage>
        <taxon>Bacteria</taxon>
        <taxon>Pseudomonadati</taxon>
        <taxon>Pseudomonadota</taxon>
        <taxon>Gammaproteobacteria</taxon>
        <taxon>Alteromonadales</taxon>
        <taxon>Pseudoalteromonadaceae</taxon>
        <taxon>Pseudoalteromonas</taxon>
    </lineage>
</organism>
<dbReference type="InterPro" id="IPR040064">
    <property type="entry name" value="MoaA-like"/>
</dbReference>
<dbReference type="InterPro" id="IPR058240">
    <property type="entry name" value="rSAM_sf"/>
</dbReference>
<dbReference type="OrthoDB" id="9763993at2"/>
<evidence type="ECO:0000256" key="5">
    <source>
        <dbReference type="ARBA" id="ARBA00022741"/>
    </source>
</evidence>
<evidence type="ECO:0000256" key="10">
    <source>
        <dbReference type="ARBA" id="ARBA00023239"/>
    </source>
</evidence>
<dbReference type="InterPro" id="IPR010505">
    <property type="entry name" value="MoaA_twitch"/>
</dbReference>
<dbReference type="SMART" id="SM00729">
    <property type="entry name" value="Elp3"/>
    <property type="match status" value="1"/>
</dbReference>
<dbReference type="GO" id="GO:0051539">
    <property type="term" value="F:4 iron, 4 sulfur cluster binding"/>
    <property type="evidence" value="ECO:0007669"/>
    <property type="project" value="UniProtKB-KW"/>
</dbReference>
<keyword evidence="3" id="KW-0949">S-adenosyl-L-methionine</keyword>